<evidence type="ECO:0000256" key="7">
    <source>
        <dbReference type="ARBA" id="ARBA00022840"/>
    </source>
</evidence>
<keyword evidence="3" id="KW-0597">Phosphoprotein</keyword>
<sequence length="447" mass="51599">MSLSKNREMQIFILMLLIVPLAGEVKFYPFNNTFRVSFGMPTFFFFILILKRYPAILSGVFVGFSVVAFRTFIDIQHFPHSFQAHYPTFFYYFTFGCLFYFLKVRRFYGRPLLIGSLGVLFDILASSAELTFQYIAFQSPVTYEDIRKVSIIAVFRGFFTVGFFNLIMLYEAQLRKEEMHKQNAKLVMIISNLYEEAVHLHKTLKNSENVTKEAYNLYQLLKEIEVKKTSVPIERLYQIALKIAGESHEVKKDNQRIYSGLSKLISDEGFSEYMDTHELMNITAQANQKYARLLGKNIEISFNMIGEHPKYHVYKVLSIVNNLVINSIEAIKGEGVISIYVFKYQEVVEFQIRDDGPGIGSRHRRFIYKPGFTTKYDENGKLSTGIGLTYVKELVESLGGDISMQSKPEITGTCFKIRLPVMNLVQSMDHGEDQYGHLQDAVELKVE</sequence>
<dbReference type="Proteomes" id="UP000680279">
    <property type="component" value="Unassembled WGS sequence"/>
</dbReference>
<feature type="domain" description="Histidine kinase" evidence="10">
    <location>
        <begin position="315"/>
        <end position="423"/>
    </location>
</feature>
<dbReference type="InterPro" id="IPR050980">
    <property type="entry name" value="2C_sensor_his_kinase"/>
</dbReference>
<evidence type="ECO:0000313" key="12">
    <source>
        <dbReference type="Proteomes" id="UP000680279"/>
    </source>
</evidence>
<protein>
    <recommendedName>
        <fullName evidence="2">histidine kinase</fullName>
        <ecNumber evidence="2">2.7.13.3</ecNumber>
    </recommendedName>
</protein>
<dbReference type="EC" id="2.7.13.3" evidence="2"/>
<dbReference type="InterPro" id="IPR036890">
    <property type="entry name" value="HATPase_C_sf"/>
</dbReference>
<evidence type="ECO:0000256" key="1">
    <source>
        <dbReference type="ARBA" id="ARBA00000085"/>
    </source>
</evidence>
<keyword evidence="7" id="KW-0067">ATP-binding</keyword>
<accession>A0ABQ4K358</accession>
<evidence type="ECO:0000313" key="11">
    <source>
        <dbReference type="EMBL" id="GIN19430.1"/>
    </source>
</evidence>
<evidence type="ECO:0000256" key="9">
    <source>
        <dbReference type="SAM" id="Phobius"/>
    </source>
</evidence>
<keyword evidence="6 11" id="KW-0418">Kinase</keyword>
<evidence type="ECO:0000256" key="6">
    <source>
        <dbReference type="ARBA" id="ARBA00022777"/>
    </source>
</evidence>
<dbReference type="InterPro" id="IPR003594">
    <property type="entry name" value="HATPase_dom"/>
</dbReference>
<dbReference type="PANTHER" id="PTHR44936">
    <property type="entry name" value="SENSOR PROTEIN CREC"/>
    <property type="match status" value="1"/>
</dbReference>
<feature type="transmembrane region" description="Helical" evidence="9">
    <location>
        <begin position="114"/>
        <end position="137"/>
    </location>
</feature>
<dbReference type="GO" id="GO:0016301">
    <property type="term" value="F:kinase activity"/>
    <property type="evidence" value="ECO:0007669"/>
    <property type="project" value="UniProtKB-KW"/>
</dbReference>
<feature type="transmembrane region" description="Helical" evidence="9">
    <location>
        <begin position="85"/>
        <end position="102"/>
    </location>
</feature>
<evidence type="ECO:0000256" key="3">
    <source>
        <dbReference type="ARBA" id="ARBA00022553"/>
    </source>
</evidence>
<feature type="transmembrane region" description="Helical" evidence="9">
    <location>
        <begin position="55"/>
        <end position="73"/>
    </location>
</feature>
<evidence type="ECO:0000256" key="2">
    <source>
        <dbReference type="ARBA" id="ARBA00012438"/>
    </source>
</evidence>
<dbReference type="Gene3D" id="3.30.565.10">
    <property type="entry name" value="Histidine kinase-like ATPase, C-terminal domain"/>
    <property type="match status" value="1"/>
</dbReference>
<feature type="transmembrane region" description="Helical" evidence="9">
    <location>
        <begin position="149"/>
        <end position="170"/>
    </location>
</feature>
<dbReference type="EMBL" id="BOQT01000002">
    <property type="protein sequence ID" value="GIN19430.1"/>
    <property type="molecule type" value="Genomic_DNA"/>
</dbReference>
<dbReference type="PRINTS" id="PR00344">
    <property type="entry name" value="BCTRLSENSOR"/>
</dbReference>
<gene>
    <name evidence="11" type="ORF">J1TS3_05640</name>
</gene>
<proteinExistence type="predicted"/>
<keyword evidence="4" id="KW-0808">Transferase</keyword>
<keyword evidence="8" id="KW-0902">Two-component regulatory system</keyword>
<keyword evidence="9" id="KW-0472">Membrane</keyword>
<evidence type="ECO:0000256" key="8">
    <source>
        <dbReference type="ARBA" id="ARBA00023012"/>
    </source>
</evidence>
<dbReference type="SUPFAM" id="SSF55874">
    <property type="entry name" value="ATPase domain of HSP90 chaperone/DNA topoisomerase II/histidine kinase"/>
    <property type="match status" value="1"/>
</dbReference>
<evidence type="ECO:0000259" key="10">
    <source>
        <dbReference type="PROSITE" id="PS50109"/>
    </source>
</evidence>
<dbReference type="PANTHER" id="PTHR44936:SF9">
    <property type="entry name" value="SENSOR PROTEIN CREC"/>
    <property type="match status" value="1"/>
</dbReference>
<dbReference type="Pfam" id="PF02518">
    <property type="entry name" value="HATPase_c"/>
    <property type="match status" value="1"/>
</dbReference>
<dbReference type="PROSITE" id="PS50109">
    <property type="entry name" value="HIS_KIN"/>
    <property type="match status" value="1"/>
</dbReference>
<comment type="catalytic activity">
    <reaction evidence="1">
        <text>ATP + protein L-histidine = ADP + protein N-phospho-L-histidine.</text>
        <dbReference type="EC" id="2.7.13.3"/>
    </reaction>
</comment>
<reference evidence="11 12" key="1">
    <citation type="submission" date="2021-03" db="EMBL/GenBank/DDBJ databases">
        <title>Antimicrobial resistance genes in bacteria isolated from Japanese honey, and their potential for conferring macrolide and lincosamide resistance in the American foulbrood pathogen Paenibacillus larvae.</title>
        <authorList>
            <person name="Okamoto M."/>
            <person name="Kumagai M."/>
            <person name="Kanamori H."/>
            <person name="Takamatsu D."/>
        </authorList>
    </citation>
    <scope>NUCLEOTIDE SEQUENCE [LARGE SCALE GENOMIC DNA]</scope>
    <source>
        <strain evidence="11 12">J1TS3</strain>
    </source>
</reference>
<dbReference type="InterPro" id="IPR005467">
    <property type="entry name" value="His_kinase_dom"/>
</dbReference>
<name>A0ABQ4K358_9BACI</name>
<keyword evidence="12" id="KW-1185">Reference proteome</keyword>
<comment type="caution">
    <text evidence="11">The sequence shown here is derived from an EMBL/GenBank/DDBJ whole genome shotgun (WGS) entry which is preliminary data.</text>
</comment>
<organism evidence="11 12">
    <name type="scientific">Siminovitchia fordii</name>
    <dbReference type="NCBI Taxonomy" id="254759"/>
    <lineage>
        <taxon>Bacteria</taxon>
        <taxon>Bacillati</taxon>
        <taxon>Bacillota</taxon>
        <taxon>Bacilli</taxon>
        <taxon>Bacillales</taxon>
        <taxon>Bacillaceae</taxon>
        <taxon>Siminovitchia</taxon>
    </lineage>
</organism>
<dbReference type="InterPro" id="IPR004358">
    <property type="entry name" value="Sig_transdc_His_kin-like_C"/>
</dbReference>
<keyword evidence="9" id="KW-1133">Transmembrane helix</keyword>
<keyword evidence="5" id="KW-0547">Nucleotide-binding</keyword>
<keyword evidence="9" id="KW-0812">Transmembrane</keyword>
<feature type="transmembrane region" description="Helical" evidence="9">
    <location>
        <begin position="33"/>
        <end position="50"/>
    </location>
</feature>
<dbReference type="SMART" id="SM00387">
    <property type="entry name" value="HATPase_c"/>
    <property type="match status" value="1"/>
</dbReference>
<evidence type="ECO:0000256" key="4">
    <source>
        <dbReference type="ARBA" id="ARBA00022679"/>
    </source>
</evidence>
<dbReference type="RefSeq" id="WP_144521108.1">
    <property type="nucleotide sequence ID" value="NZ_BOQT01000002.1"/>
</dbReference>
<evidence type="ECO:0000256" key="5">
    <source>
        <dbReference type="ARBA" id="ARBA00022741"/>
    </source>
</evidence>